<dbReference type="InterPro" id="IPR051332">
    <property type="entry name" value="Fosfomycin_Res_Enzymes"/>
</dbReference>
<comment type="caution">
    <text evidence="3">The sequence shown here is derived from an EMBL/GenBank/DDBJ whole genome shotgun (WGS) entry which is preliminary data.</text>
</comment>
<keyword evidence="1" id="KW-0479">Metal-binding</keyword>
<dbReference type="Proteomes" id="UP000295662">
    <property type="component" value="Unassembled WGS sequence"/>
</dbReference>
<protein>
    <submittedName>
        <fullName evidence="3">Lactoylglutathione lyase</fullName>
    </submittedName>
</protein>
<dbReference type="PANTHER" id="PTHR36113">
    <property type="entry name" value="LYASE, PUTATIVE-RELATED-RELATED"/>
    <property type="match status" value="1"/>
</dbReference>
<organism evidence="3 4">
    <name type="scientific">Prosthecobacter fusiformis</name>
    <dbReference type="NCBI Taxonomy" id="48464"/>
    <lineage>
        <taxon>Bacteria</taxon>
        <taxon>Pseudomonadati</taxon>
        <taxon>Verrucomicrobiota</taxon>
        <taxon>Verrucomicrobiia</taxon>
        <taxon>Verrucomicrobiales</taxon>
        <taxon>Verrucomicrobiaceae</taxon>
        <taxon>Prosthecobacter</taxon>
    </lineage>
</organism>
<dbReference type="Gene3D" id="3.10.180.10">
    <property type="entry name" value="2,3-Dihydroxybiphenyl 1,2-Dioxygenase, domain 1"/>
    <property type="match status" value="1"/>
</dbReference>
<sequence length="125" mass="14011">MVTKLLHTRYRVNDLDKTVTFYKDVLGLQEIKRHKSPRGSELVFLKTPNSDELIEICSFPASGPVTLGPDVTHLAFEVDDLESFAKHAAEKGYPFSDGPTESSSGTFAFIDAPEGYEIELIQYRK</sequence>
<dbReference type="PROSITE" id="PS51819">
    <property type="entry name" value="VOC"/>
    <property type="match status" value="1"/>
</dbReference>
<dbReference type="InterPro" id="IPR037523">
    <property type="entry name" value="VOC_core"/>
</dbReference>
<dbReference type="InterPro" id="IPR029068">
    <property type="entry name" value="Glyas_Bleomycin-R_OHBP_Dase"/>
</dbReference>
<dbReference type="Pfam" id="PF00903">
    <property type="entry name" value="Glyoxalase"/>
    <property type="match status" value="1"/>
</dbReference>
<proteinExistence type="predicted"/>
<evidence type="ECO:0000313" key="3">
    <source>
        <dbReference type="EMBL" id="TDU66102.1"/>
    </source>
</evidence>
<dbReference type="GO" id="GO:0004462">
    <property type="term" value="F:lactoylglutathione lyase activity"/>
    <property type="evidence" value="ECO:0007669"/>
    <property type="project" value="InterPro"/>
</dbReference>
<dbReference type="EMBL" id="SOCA01000009">
    <property type="protein sequence ID" value="TDU66102.1"/>
    <property type="molecule type" value="Genomic_DNA"/>
</dbReference>
<keyword evidence="4" id="KW-1185">Reference proteome</keyword>
<reference evidence="3 4" key="1">
    <citation type="submission" date="2019-03" db="EMBL/GenBank/DDBJ databases">
        <title>Genomic Encyclopedia of Archaeal and Bacterial Type Strains, Phase II (KMG-II): from individual species to whole genera.</title>
        <authorList>
            <person name="Goeker M."/>
        </authorList>
    </citation>
    <scope>NUCLEOTIDE SEQUENCE [LARGE SCALE GENOMIC DNA]</scope>
    <source>
        <strain evidence="3 4">ATCC 25309</strain>
    </source>
</reference>
<dbReference type="PROSITE" id="PS00934">
    <property type="entry name" value="GLYOXALASE_I_1"/>
    <property type="match status" value="1"/>
</dbReference>
<name>A0A4R7RLF1_9BACT</name>
<dbReference type="InterPro" id="IPR004360">
    <property type="entry name" value="Glyas_Fos-R_dOase_dom"/>
</dbReference>
<evidence type="ECO:0000259" key="2">
    <source>
        <dbReference type="PROSITE" id="PS51819"/>
    </source>
</evidence>
<evidence type="ECO:0000256" key="1">
    <source>
        <dbReference type="ARBA" id="ARBA00022723"/>
    </source>
</evidence>
<dbReference type="SUPFAM" id="SSF54593">
    <property type="entry name" value="Glyoxalase/Bleomycin resistance protein/Dihydroxybiphenyl dioxygenase"/>
    <property type="match status" value="1"/>
</dbReference>
<dbReference type="RefSeq" id="WP_133796841.1">
    <property type="nucleotide sequence ID" value="NZ_SOCA01000009.1"/>
</dbReference>
<dbReference type="InterPro" id="IPR018146">
    <property type="entry name" value="Glyoxalase_1_CS"/>
</dbReference>
<evidence type="ECO:0000313" key="4">
    <source>
        <dbReference type="Proteomes" id="UP000295662"/>
    </source>
</evidence>
<feature type="domain" description="VOC" evidence="2">
    <location>
        <begin position="4"/>
        <end position="123"/>
    </location>
</feature>
<dbReference type="AlphaFoldDB" id="A0A4R7RLF1"/>
<dbReference type="GO" id="GO:0046872">
    <property type="term" value="F:metal ion binding"/>
    <property type="evidence" value="ECO:0007669"/>
    <property type="project" value="UniProtKB-KW"/>
</dbReference>
<dbReference type="PANTHER" id="PTHR36113:SF3">
    <property type="entry name" value="SLL5075 PROTEIN"/>
    <property type="match status" value="1"/>
</dbReference>
<gene>
    <name evidence="3" type="ORF">EI77_03839</name>
</gene>
<dbReference type="OrthoDB" id="192739at2"/>
<accession>A0A4R7RLF1</accession>
<keyword evidence="3" id="KW-0456">Lyase</keyword>